<evidence type="ECO:0000313" key="6">
    <source>
        <dbReference type="EMBL" id="KAL3795587.1"/>
    </source>
</evidence>
<dbReference type="AlphaFoldDB" id="A0ABD3Q6C4"/>
<dbReference type="SFLD" id="SFLDG01018">
    <property type="entry name" value="Squalene/Phytoene_Synthase_Lik"/>
    <property type="match status" value="1"/>
</dbReference>
<gene>
    <name evidence="6" type="ORF">ACHAWO_001582</name>
</gene>
<dbReference type="InterPro" id="IPR044843">
    <property type="entry name" value="Trans_IPPS_bact-type"/>
</dbReference>
<dbReference type="SFLD" id="SFLDG01212">
    <property type="entry name" value="Phytoene_synthase_like"/>
    <property type="match status" value="1"/>
</dbReference>
<feature type="region of interest" description="Disordered" evidence="5">
    <location>
        <begin position="123"/>
        <end position="143"/>
    </location>
</feature>
<dbReference type="PANTHER" id="PTHR31480">
    <property type="entry name" value="BIFUNCTIONAL LYCOPENE CYCLASE/PHYTOENE SYNTHASE"/>
    <property type="match status" value="1"/>
</dbReference>
<comment type="catalytic activity">
    <reaction evidence="1">
        <text>2 (2E,6E,10E)-geranylgeranyl diphosphate = 15-cis-phytoene + 2 diphosphate</text>
        <dbReference type="Rhea" id="RHEA:34475"/>
        <dbReference type="ChEBI" id="CHEBI:27787"/>
        <dbReference type="ChEBI" id="CHEBI:33019"/>
        <dbReference type="ChEBI" id="CHEBI:58756"/>
        <dbReference type="EC" id="2.5.1.32"/>
    </reaction>
</comment>
<dbReference type="Proteomes" id="UP001530400">
    <property type="component" value="Unassembled WGS sequence"/>
</dbReference>
<dbReference type="EC" id="2.5.1.32" evidence="2"/>
<feature type="compositionally biased region" description="Low complexity" evidence="5">
    <location>
        <begin position="50"/>
        <end position="71"/>
    </location>
</feature>
<dbReference type="SFLD" id="SFLDS00005">
    <property type="entry name" value="Isoprenoid_Synthase_Type_I"/>
    <property type="match status" value="1"/>
</dbReference>
<evidence type="ECO:0000256" key="1">
    <source>
        <dbReference type="ARBA" id="ARBA00001805"/>
    </source>
</evidence>
<sequence length="573" mass="63939">MKIPSSIVATLSLSSAIQLTNSLSLPPSAAFTRSRRRTHLYSIAPQQTDTPTTTNNNNTPSNGSSGSSNGRTTREIAKELSLGVTLDNGPVIDFASVKDSTSRAEMALLEARKRYEASLLNKSNAHTSGGDGSKVGSISSSQDGGRLMGINDEVVAEVGYEIGDFANEYVDVANGETVEELVQKCGAYLRSKSCAFSTQLAQQSHQPESPEGRQQEFTPEEISRFNRLLSRSYEESGIVTSAFAKTFYLGTQSLPEPARKAIWAIYVWCRRTDEIVDAPRSSSANPNEEMLRDLSEWEIRTELLFDKGQVLDVLDLPLLDCKVKYPALKLEPFSDMIRGMLMDIPGLGQERYETWEELHLYCYRVAGTVGLMSMPVFGCAEGFTDEIAKEPALSLGVAFQITNILRDVGEDAKKRGRVYLPQRDMERFGVTERQLFDQKVDDNYINLMKFEIARARMYYARALRGVPMLSPDARLPVQLSLDAYGKILDKIEENGYDSLTKRAYVGKWEKLAGIPASWYRTLDIAKALPLPGDWGRPTLEDYEKVLEEMLEKKWVKERGASATSDYLHSLNKN</sequence>
<keyword evidence="4" id="KW-0125">Carotenoid biosynthesis</keyword>
<organism evidence="6 7">
    <name type="scientific">Cyclotella atomus</name>
    <dbReference type="NCBI Taxonomy" id="382360"/>
    <lineage>
        <taxon>Eukaryota</taxon>
        <taxon>Sar</taxon>
        <taxon>Stramenopiles</taxon>
        <taxon>Ochrophyta</taxon>
        <taxon>Bacillariophyta</taxon>
        <taxon>Coscinodiscophyceae</taxon>
        <taxon>Thalassiosirophycidae</taxon>
        <taxon>Stephanodiscales</taxon>
        <taxon>Stephanodiscaceae</taxon>
        <taxon>Cyclotella</taxon>
    </lineage>
</organism>
<dbReference type="CDD" id="cd00683">
    <property type="entry name" value="Trans_IPPS_HH"/>
    <property type="match status" value="1"/>
</dbReference>
<dbReference type="InterPro" id="IPR019845">
    <property type="entry name" value="Squalene/phytoene_synthase_CS"/>
</dbReference>
<protein>
    <recommendedName>
        <fullName evidence="2">15-cis-phytoene synthase</fullName>
        <ecNumber evidence="2">2.5.1.32</ecNumber>
    </recommendedName>
</protein>
<accession>A0ABD3Q6C4</accession>
<dbReference type="GO" id="GO:0016117">
    <property type="term" value="P:carotenoid biosynthetic process"/>
    <property type="evidence" value="ECO:0007669"/>
    <property type="project" value="UniProtKB-KW"/>
</dbReference>
<comment type="caution">
    <text evidence="6">The sequence shown here is derived from an EMBL/GenBank/DDBJ whole genome shotgun (WGS) entry which is preliminary data.</text>
</comment>
<feature type="region of interest" description="Disordered" evidence="5">
    <location>
        <begin position="41"/>
        <end position="71"/>
    </location>
</feature>
<evidence type="ECO:0000313" key="7">
    <source>
        <dbReference type="Proteomes" id="UP001530400"/>
    </source>
</evidence>
<reference evidence="6 7" key="1">
    <citation type="submission" date="2024-10" db="EMBL/GenBank/DDBJ databases">
        <title>Updated reference genomes for cyclostephanoid diatoms.</title>
        <authorList>
            <person name="Roberts W.R."/>
            <person name="Alverson A.J."/>
        </authorList>
    </citation>
    <scope>NUCLEOTIDE SEQUENCE [LARGE SCALE GENOMIC DNA]</scope>
    <source>
        <strain evidence="6 7">AJA010-31</strain>
    </source>
</reference>
<name>A0ABD3Q6C4_9STRA</name>
<dbReference type="PROSITE" id="PS01045">
    <property type="entry name" value="SQUALEN_PHYTOEN_SYN_2"/>
    <property type="match status" value="1"/>
</dbReference>
<dbReference type="InterPro" id="IPR033904">
    <property type="entry name" value="Trans_IPPS_HH"/>
</dbReference>
<evidence type="ECO:0000256" key="2">
    <source>
        <dbReference type="ARBA" id="ARBA00012396"/>
    </source>
</evidence>
<dbReference type="Gene3D" id="1.10.600.10">
    <property type="entry name" value="Farnesyl Diphosphate Synthase"/>
    <property type="match status" value="1"/>
</dbReference>
<evidence type="ECO:0000256" key="3">
    <source>
        <dbReference type="ARBA" id="ARBA00022679"/>
    </source>
</evidence>
<dbReference type="GO" id="GO:0016740">
    <property type="term" value="F:transferase activity"/>
    <property type="evidence" value="ECO:0007669"/>
    <property type="project" value="UniProtKB-KW"/>
</dbReference>
<evidence type="ECO:0000256" key="4">
    <source>
        <dbReference type="ARBA" id="ARBA00022746"/>
    </source>
</evidence>
<keyword evidence="7" id="KW-1185">Reference proteome</keyword>
<proteinExistence type="predicted"/>
<dbReference type="Pfam" id="PF00494">
    <property type="entry name" value="SQS_PSY"/>
    <property type="match status" value="1"/>
</dbReference>
<dbReference type="EMBL" id="JALLPJ020000313">
    <property type="protein sequence ID" value="KAL3795587.1"/>
    <property type="molecule type" value="Genomic_DNA"/>
</dbReference>
<keyword evidence="3" id="KW-0808">Transferase</keyword>
<dbReference type="PROSITE" id="PS01044">
    <property type="entry name" value="SQUALEN_PHYTOEN_SYN_1"/>
    <property type="match status" value="1"/>
</dbReference>
<evidence type="ECO:0000256" key="5">
    <source>
        <dbReference type="SAM" id="MobiDB-lite"/>
    </source>
</evidence>
<dbReference type="InterPro" id="IPR002060">
    <property type="entry name" value="Squ/phyt_synthse"/>
</dbReference>
<dbReference type="SUPFAM" id="SSF48576">
    <property type="entry name" value="Terpenoid synthases"/>
    <property type="match status" value="1"/>
</dbReference>
<dbReference type="InterPro" id="IPR008949">
    <property type="entry name" value="Isoprenoid_synthase_dom_sf"/>
</dbReference>